<dbReference type="InterPro" id="IPR013324">
    <property type="entry name" value="RNA_pol_sigma_r3/r4-like"/>
</dbReference>
<dbReference type="PANTHER" id="PTHR40083">
    <property type="entry name" value="UPF0122 PROTEIN CBO2450/CLC_2298"/>
    <property type="match status" value="1"/>
</dbReference>
<dbReference type="Pfam" id="PF04297">
    <property type="entry name" value="UPF0122"/>
    <property type="match status" value="1"/>
</dbReference>
<evidence type="ECO:0000256" key="2">
    <source>
        <dbReference type="ARBA" id="ARBA00024764"/>
    </source>
</evidence>
<dbReference type="PANTHER" id="PTHR40083:SF1">
    <property type="entry name" value="UPF0122 PROTEIN YLXM"/>
    <property type="match status" value="1"/>
</dbReference>
<dbReference type="AlphaFoldDB" id="A0A926E6T3"/>
<evidence type="ECO:0000313" key="5">
    <source>
        <dbReference type="Proteomes" id="UP000610760"/>
    </source>
</evidence>
<dbReference type="NCBIfam" id="NF045758">
    <property type="entry name" value="YlxM"/>
    <property type="match status" value="1"/>
</dbReference>
<dbReference type="InterPro" id="IPR036388">
    <property type="entry name" value="WH-like_DNA-bd_sf"/>
</dbReference>
<organism evidence="4 5">
    <name type="scientific">Fumia xinanensis</name>
    <dbReference type="NCBI Taxonomy" id="2763659"/>
    <lineage>
        <taxon>Bacteria</taxon>
        <taxon>Bacillati</taxon>
        <taxon>Bacillota</taxon>
        <taxon>Clostridia</taxon>
        <taxon>Eubacteriales</taxon>
        <taxon>Oscillospiraceae</taxon>
        <taxon>Fumia</taxon>
    </lineage>
</organism>
<keyword evidence="5" id="KW-1185">Reference proteome</keyword>
<dbReference type="Proteomes" id="UP000610760">
    <property type="component" value="Unassembled WGS sequence"/>
</dbReference>
<comment type="similarity">
    <text evidence="1 3">Belongs to the UPF0122 family.</text>
</comment>
<gene>
    <name evidence="4" type="ORF">H8710_10690</name>
</gene>
<keyword evidence="4" id="KW-0238">DNA-binding</keyword>
<evidence type="ECO:0000256" key="1">
    <source>
        <dbReference type="ARBA" id="ARBA00008720"/>
    </source>
</evidence>
<dbReference type="HAMAP" id="MF_00245">
    <property type="entry name" value="UPF0122"/>
    <property type="match status" value="1"/>
</dbReference>
<protein>
    <recommendedName>
        <fullName evidence="3">UPF0122 protein H8710_10690</fullName>
    </recommendedName>
</protein>
<proteinExistence type="inferred from homology"/>
<accession>A0A926E6T3</accession>
<dbReference type="InterPro" id="IPR007394">
    <property type="entry name" value="UPF0122"/>
</dbReference>
<evidence type="ECO:0000256" key="3">
    <source>
        <dbReference type="HAMAP-Rule" id="MF_00245"/>
    </source>
</evidence>
<dbReference type="EMBL" id="JACRSV010000003">
    <property type="protein sequence ID" value="MBC8560530.1"/>
    <property type="molecule type" value="Genomic_DNA"/>
</dbReference>
<evidence type="ECO:0000313" key="4">
    <source>
        <dbReference type="EMBL" id="MBC8560530.1"/>
    </source>
</evidence>
<comment type="caution">
    <text evidence="4">The sequence shown here is derived from an EMBL/GenBank/DDBJ whole genome shotgun (WGS) entry which is preliminary data.</text>
</comment>
<name>A0A926E6T3_9FIRM</name>
<comment type="function">
    <text evidence="2 3">Might take part in the signal recognition particle (SRP) pathway. This is inferred from the conservation of its genetic proximity to ftsY/ffh. May be a regulatory protein.</text>
</comment>
<dbReference type="RefSeq" id="WP_249295520.1">
    <property type="nucleotide sequence ID" value="NZ_JACRSV010000003.1"/>
</dbReference>
<dbReference type="SUPFAM" id="SSF88659">
    <property type="entry name" value="Sigma3 and sigma4 domains of RNA polymerase sigma factors"/>
    <property type="match status" value="1"/>
</dbReference>
<dbReference type="InterPro" id="IPR054831">
    <property type="entry name" value="UPF0122_fam_protein"/>
</dbReference>
<dbReference type="Gene3D" id="1.10.10.10">
    <property type="entry name" value="Winged helix-like DNA-binding domain superfamily/Winged helix DNA-binding domain"/>
    <property type="match status" value="1"/>
</dbReference>
<dbReference type="GO" id="GO:0003677">
    <property type="term" value="F:DNA binding"/>
    <property type="evidence" value="ECO:0007669"/>
    <property type="project" value="UniProtKB-KW"/>
</dbReference>
<sequence length="124" mass="14386">MSKDLHFSVLLDFYGEMLTDKQKDVIELYYNQDLSLAEISEHEGITRQGVRDNIKRGEAYLTELEERLHFAEKITRLMQVVERVTELCGDIERTNEGFTSSAAIEEDSIAIRTMLNDYIDDNFS</sequence>
<reference evidence="4" key="1">
    <citation type="submission" date="2020-08" db="EMBL/GenBank/DDBJ databases">
        <title>Genome public.</title>
        <authorList>
            <person name="Liu C."/>
            <person name="Sun Q."/>
        </authorList>
    </citation>
    <scope>NUCLEOTIDE SEQUENCE</scope>
    <source>
        <strain evidence="4">NSJ-33</strain>
    </source>
</reference>